<dbReference type="EMBL" id="HBNS01002892">
    <property type="protein sequence ID" value="CAE4582602.1"/>
    <property type="molecule type" value="Transcribed_RNA"/>
</dbReference>
<evidence type="ECO:0000313" key="5">
    <source>
        <dbReference type="EMBL" id="CAE4582602.1"/>
    </source>
</evidence>
<dbReference type="PANTHER" id="PTHR24161">
    <property type="entry name" value="ANK_REP_REGION DOMAIN-CONTAINING PROTEIN-RELATED"/>
    <property type="match status" value="1"/>
</dbReference>
<feature type="compositionally biased region" description="Basic and acidic residues" evidence="4">
    <location>
        <begin position="339"/>
        <end position="350"/>
    </location>
</feature>
<reference evidence="5" key="1">
    <citation type="submission" date="2021-01" db="EMBL/GenBank/DDBJ databases">
        <authorList>
            <person name="Corre E."/>
            <person name="Pelletier E."/>
            <person name="Niang G."/>
            <person name="Scheremetjew M."/>
            <person name="Finn R."/>
            <person name="Kale V."/>
            <person name="Holt S."/>
            <person name="Cochrane G."/>
            <person name="Meng A."/>
            <person name="Brown T."/>
            <person name="Cohen L."/>
        </authorList>
    </citation>
    <scope>NUCLEOTIDE SEQUENCE</scope>
    <source>
        <strain evidence="5">GSO104</strain>
    </source>
</reference>
<sequence>MSLFYVKESRSSFPLYFFLETPPSSTTTTTTMTTLSLHQSDTGKEKQESTMTDTIETVPVCIGHVTHAHEAALSWKEEQHSNTVTKTKRRTRLHYPDTEREASWKEPHPKASEILPALSGEWASCTLWSPKPRNFIQGGDLALGEQHQQHQSSSSSELQINYQWEERGVIFWHVPTVGPLTSDAAKLLWSMDDVNAPPICNDATTNQHDLRLLGRYNIWDYGSIADLPFNSALEEDDEKKMLQSDFEDDTVGHLEVLRGTDEPGGGGVACFFVPVTKYWEHVWPDLCRRRMAMELKKSWEEDDDNDDDDEEEEYEESRGDLEDNAVPNGLHVLQHMDSTSHVDDHGHNHEEDDTQSTTLENNNKSNTPFGAVAVARNREYMFLRTFLHCNHNEQDKDQQNSTVAVKALIWHHSVGPDEDSFSSWRVGGNCQNEGSSSPVIPSPGIPPGGFLERNDQYDDLYGVRPFDWNLTRLFFDSVLNDNEDIVSWWNSLPFPLARRFVRRMIKGGFVDLWLMLEKAAAPSLFDRCRRRQRRPRLKTGTGNEVVNDDDEQYEFVIDRSCLAASLNNPEFQPLLRQSVGFEKAPLVSLETRRDMVGLILSWARRHEVITSWLELDFEQTPSEEGGAISSSSGSDTNVSLPLERIVGRIDDVEVNRQLLLAHPSPSLVLVSTRAYDVEWGDVPKEDVGTRPLMFAAEKGNEDLVKLFLELGAPPLQKSQSGWSALAFAAASGSASCIRAIANLIANSGDELSLTSSSELSSWTKEVFPLSSSSDLQGTLVDIALDRLALGLAFVELLQRPNLESQGRDSEVLYQNVLGKIRRGDLRSLELHKMNHITRKMMRQRSREGSDSREEEGAIAIMDTAVLEAIEDHTQKYLECAKALLELGVRPRLALEDDFIVDDCIGRPANEPIVLSTEEISRRVIQVLRQAESHVA</sequence>
<dbReference type="PANTHER" id="PTHR24161:SF85">
    <property type="entry name" value="PALMITOYLTRANSFERASE HIP14"/>
    <property type="match status" value="1"/>
</dbReference>
<feature type="repeat" description="ANK" evidence="3">
    <location>
        <begin position="687"/>
        <end position="719"/>
    </location>
</feature>
<evidence type="ECO:0000256" key="4">
    <source>
        <dbReference type="SAM" id="MobiDB-lite"/>
    </source>
</evidence>
<evidence type="ECO:0000256" key="2">
    <source>
        <dbReference type="ARBA" id="ARBA00023043"/>
    </source>
</evidence>
<keyword evidence="1" id="KW-0677">Repeat</keyword>
<dbReference type="SUPFAM" id="SSF48403">
    <property type="entry name" value="Ankyrin repeat"/>
    <property type="match status" value="1"/>
</dbReference>
<feature type="region of interest" description="Disordered" evidence="4">
    <location>
        <begin position="299"/>
        <end position="325"/>
    </location>
</feature>
<keyword evidence="2 3" id="KW-0040">ANK repeat</keyword>
<evidence type="ECO:0000256" key="1">
    <source>
        <dbReference type="ARBA" id="ARBA00022737"/>
    </source>
</evidence>
<dbReference type="AlphaFoldDB" id="A0A7S4V0C4"/>
<protein>
    <submittedName>
        <fullName evidence="5">Uncharacterized protein</fullName>
    </submittedName>
</protein>
<dbReference type="PROSITE" id="PS50297">
    <property type="entry name" value="ANK_REP_REGION"/>
    <property type="match status" value="1"/>
</dbReference>
<feature type="compositionally biased region" description="Polar residues" evidence="4">
    <location>
        <begin position="355"/>
        <end position="367"/>
    </location>
</feature>
<feature type="compositionally biased region" description="Acidic residues" evidence="4">
    <location>
        <begin position="300"/>
        <end position="315"/>
    </location>
</feature>
<dbReference type="InterPro" id="IPR002110">
    <property type="entry name" value="Ankyrin_rpt"/>
</dbReference>
<dbReference type="InterPro" id="IPR036770">
    <property type="entry name" value="Ankyrin_rpt-contain_sf"/>
</dbReference>
<organism evidence="5">
    <name type="scientific">Ditylum brightwellii</name>
    <dbReference type="NCBI Taxonomy" id="49249"/>
    <lineage>
        <taxon>Eukaryota</taxon>
        <taxon>Sar</taxon>
        <taxon>Stramenopiles</taxon>
        <taxon>Ochrophyta</taxon>
        <taxon>Bacillariophyta</taxon>
        <taxon>Mediophyceae</taxon>
        <taxon>Lithodesmiophycidae</taxon>
        <taxon>Lithodesmiales</taxon>
        <taxon>Lithodesmiaceae</taxon>
        <taxon>Ditylum</taxon>
    </lineage>
</organism>
<name>A0A7S4V0C4_9STRA</name>
<dbReference type="Pfam" id="PF12796">
    <property type="entry name" value="Ank_2"/>
    <property type="match status" value="1"/>
</dbReference>
<dbReference type="PROSITE" id="PS50088">
    <property type="entry name" value="ANK_REPEAT"/>
    <property type="match status" value="1"/>
</dbReference>
<dbReference type="SMART" id="SM00248">
    <property type="entry name" value="ANK"/>
    <property type="match status" value="3"/>
</dbReference>
<gene>
    <name evidence="5" type="ORF">DBRI00130_LOCUS2325</name>
</gene>
<evidence type="ECO:0000256" key="3">
    <source>
        <dbReference type="PROSITE-ProRule" id="PRU00023"/>
    </source>
</evidence>
<accession>A0A7S4V0C4</accession>
<feature type="region of interest" description="Disordered" evidence="4">
    <location>
        <begin position="339"/>
        <end position="367"/>
    </location>
</feature>
<dbReference type="Gene3D" id="1.25.40.20">
    <property type="entry name" value="Ankyrin repeat-containing domain"/>
    <property type="match status" value="1"/>
</dbReference>
<proteinExistence type="predicted"/>